<dbReference type="CDD" id="cd08411">
    <property type="entry name" value="PBP2_OxyR"/>
    <property type="match status" value="1"/>
</dbReference>
<dbReference type="Pfam" id="PF00126">
    <property type="entry name" value="HTH_1"/>
    <property type="match status" value="1"/>
</dbReference>
<dbReference type="InterPro" id="IPR036390">
    <property type="entry name" value="WH_DNA-bd_sf"/>
</dbReference>
<keyword evidence="7" id="KW-1185">Reference proteome</keyword>
<dbReference type="PROSITE" id="PS50931">
    <property type="entry name" value="HTH_LYSR"/>
    <property type="match status" value="1"/>
</dbReference>
<evidence type="ECO:0000256" key="1">
    <source>
        <dbReference type="ARBA" id="ARBA00009437"/>
    </source>
</evidence>
<dbReference type="GO" id="GO:0003677">
    <property type="term" value="F:DNA binding"/>
    <property type="evidence" value="ECO:0007669"/>
    <property type="project" value="UniProtKB-KW"/>
</dbReference>
<dbReference type="PANTHER" id="PTHR30419:SF29">
    <property type="entry name" value="LYSR-FAMILY TRANSCRIPTIONAL REGULATOR"/>
    <property type="match status" value="1"/>
</dbReference>
<dbReference type="SUPFAM" id="SSF46785">
    <property type="entry name" value="Winged helix' DNA-binding domain"/>
    <property type="match status" value="1"/>
</dbReference>
<dbReference type="RefSeq" id="WP_338395025.1">
    <property type="nucleotide sequence ID" value="NZ_AP025315.1"/>
</dbReference>
<keyword evidence="6" id="KW-0614">Plasmid</keyword>
<dbReference type="InterPro" id="IPR036388">
    <property type="entry name" value="WH-like_DNA-bd_sf"/>
</dbReference>
<evidence type="ECO:0000256" key="4">
    <source>
        <dbReference type="ARBA" id="ARBA00023163"/>
    </source>
</evidence>
<evidence type="ECO:0000313" key="7">
    <source>
        <dbReference type="Proteomes" id="UP001348817"/>
    </source>
</evidence>
<sequence>MNLQQLEYISAVNKLRHFGEAAKHCGVTQPTLSQMIQKLEQELNVTIFNRAKQPVEPTATGEKLIRQAEKTLREMRRMEEIVDYETEKLDGPLKIGVIPTLANYLVPDLISVFRKEYPLVEMGVTEMHTANLIKALERDELDMFIAATPLEQPDFFEIPVYYERFVAYFHPDHPLIDKPLSADDMPKKSLWVLQEGHCMRSQLFNFCTKKNYNRTFEAGSIDTLIRIVDKNGGYSVIPELHTHFLSEEQKKNIRPIDNPPAVREVSIVIKADFIRERLINAVADSVKAVIPEHMLDERMKKFSIKL</sequence>
<name>A0AAU9DG68_9BACT</name>
<dbReference type="AlphaFoldDB" id="A0AAU9DG68"/>
<gene>
    <name evidence="6" type="ORF">FUAX_39670</name>
</gene>
<dbReference type="SUPFAM" id="SSF53850">
    <property type="entry name" value="Periplasmic binding protein-like II"/>
    <property type="match status" value="1"/>
</dbReference>
<reference evidence="6 7" key="1">
    <citation type="submission" date="2021-12" db="EMBL/GenBank/DDBJ databases">
        <title>Genome sequencing of bacteria with rrn-lacking chromosome and rrn-plasmid.</title>
        <authorList>
            <person name="Anda M."/>
            <person name="Iwasaki W."/>
        </authorList>
    </citation>
    <scope>NUCLEOTIDE SEQUENCE [LARGE SCALE GENOMIC DNA]</scope>
    <source>
        <strain evidence="6 7">DSM 100852</strain>
        <plasmid evidence="6 7">pFA1</plasmid>
    </source>
</reference>
<evidence type="ECO:0000313" key="6">
    <source>
        <dbReference type="EMBL" id="BDD11535.1"/>
    </source>
</evidence>
<geneLocation type="plasmid" evidence="6 7">
    <name>pFA1</name>
</geneLocation>
<organism evidence="6 7">
    <name type="scientific">Fulvitalea axinellae</name>
    <dbReference type="NCBI Taxonomy" id="1182444"/>
    <lineage>
        <taxon>Bacteria</taxon>
        <taxon>Pseudomonadati</taxon>
        <taxon>Bacteroidota</taxon>
        <taxon>Cytophagia</taxon>
        <taxon>Cytophagales</taxon>
        <taxon>Persicobacteraceae</taxon>
        <taxon>Fulvitalea</taxon>
    </lineage>
</organism>
<comment type="similarity">
    <text evidence="1">Belongs to the LysR transcriptional regulatory family.</text>
</comment>
<evidence type="ECO:0000259" key="5">
    <source>
        <dbReference type="PROSITE" id="PS50931"/>
    </source>
</evidence>
<dbReference type="FunFam" id="1.10.10.10:FF:000001">
    <property type="entry name" value="LysR family transcriptional regulator"/>
    <property type="match status" value="1"/>
</dbReference>
<dbReference type="PRINTS" id="PR00039">
    <property type="entry name" value="HTHLYSR"/>
</dbReference>
<dbReference type="Gene3D" id="1.10.10.10">
    <property type="entry name" value="Winged helix-like DNA-binding domain superfamily/Winged helix DNA-binding domain"/>
    <property type="match status" value="1"/>
</dbReference>
<feature type="domain" description="HTH lysR-type" evidence="5">
    <location>
        <begin position="1"/>
        <end position="58"/>
    </location>
</feature>
<keyword evidence="3" id="KW-0238">DNA-binding</keyword>
<dbReference type="Gene3D" id="3.40.190.10">
    <property type="entry name" value="Periplasmic binding protein-like II"/>
    <property type="match status" value="2"/>
</dbReference>
<dbReference type="Proteomes" id="UP001348817">
    <property type="component" value="Plasmid pFA1"/>
</dbReference>
<dbReference type="InterPro" id="IPR000847">
    <property type="entry name" value="LysR_HTH_N"/>
</dbReference>
<dbReference type="PANTHER" id="PTHR30419">
    <property type="entry name" value="HTH-TYPE TRANSCRIPTIONAL REGULATOR YBHD"/>
    <property type="match status" value="1"/>
</dbReference>
<evidence type="ECO:0000256" key="2">
    <source>
        <dbReference type="ARBA" id="ARBA00023015"/>
    </source>
</evidence>
<evidence type="ECO:0000256" key="3">
    <source>
        <dbReference type="ARBA" id="ARBA00023125"/>
    </source>
</evidence>
<keyword evidence="4" id="KW-0804">Transcription</keyword>
<protein>
    <submittedName>
        <fullName evidence="6">Transcriptional regulator</fullName>
    </submittedName>
</protein>
<dbReference type="KEGG" id="fax:FUAX_39670"/>
<dbReference type="InterPro" id="IPR005119">
    <property type="entry name" value="LysR_subst-bd"/>
</dbReference>
<accession>A0AAU9DG68</accession>
<dbReference type="GO" id="GO:0005829">
    <property type="term" value="C:cytosol"/>
    <property type="evidence" value="ECO:0007669"/>
    <property type="project" value="TreeGrafter"/>
</dbReference>
<dbReference type="InterPro" id="IPR050950">
    <property type="entry name" value="HTH-type_LysR_regulators"/>
</dbReference>
<proteinExistence type="inferred from homology"/>
<dbReference type="GO" id="GO:0003700">
    <property type="term" value="F:DNA-binding transcription factor activity"/>
    <property type="evidence" value="ECO:0007669"/>
    <property type="project" value="InterPro"/>
</dbReference>
<dbReference type="Pfam" id="PF03466">
    <property type="entry name" value="LysR_substrate"/>
    <property type="match status" value="1"/>
</dbReference>
<dbReference type="EMBL" id="AP025315">
    <property type="protein sequence ID" value="BDD11535.1"/>
    <property type="molecule type" value="Genomic_DNA"/>
</dbReference>
<keyword evidence="2" id="KW-0805">Transcription regulation</keyword>